<evidence type="ECO:0008006" key="4">
    <source>
        <dbReference type="Google" id="ProtNLM"/>
    </source>
</evidence>
<evidence type="ECO:0000313" key="2">
    <source>
        <dbReference type="EMBL" id="SIR03255.1"/>
    </source>
</evidence>
<accession>A0A1N6XLK5</accession>
<protein>
    <recommendedName>
        <fullName evidence="4">Toxin CptA</fullName>
    </recommendedName>
</protein>
<dbReference type="AlphaFoldDB" id="A0A1N6XLK5"/>
<keyword evidence="3" id="KW-1185">Reference proteome</keyword>
<organism evidence="2 3">
    <name type="scientific">Solilutibacter tolerans</name>
    <dbReference type="NCBI Taxonomy" id="1604334"/>
    <lineage>
        <taxon>Bacteria</taxon>
        <taxon>Pseudomonadati</taxon>
        <taxon>Pseudomonadota</taxon>
        <taxon>Gammaproteobacteria</taxon>
        <taxon>Lysobacterales</taxon>
        <taxon>Lysobacteraceae</taxon>
        <taxon>Solilutibacter</taxon>
    </lineage>
</organism>
<keyword evidence="1" id="KW-0472">Membrane</keyword>
<gene>
    <name evidence="2" type="ORF">SAMN05421546_2274</name>
</gene>
<evidence type="ECO:0000313" key="3">
    <source>
        <dbReference type="Proteomes" id="UP000241788"/>
    </source>
</evidence>
<keyword evidence="1" id="KW-0812">Transmembrane</keyword>
<evidence type="ECO:0000256" key="1">
    <source>
        <dbReference type="SAM" id="Phobius"/>
    </source>
</evidence>
<sequence length="149" mass="16713">MSILHRLSSASAICHLEWRPSRLIIAWLVLLAVLSPISLLASALPRWLAWPMAVMAMLSALRQARRYRVTPHRMLVISVEGPLLIDGQPFGHWDLRWRGALAFVSWEDEAGRRHGLSFWPDTLTGIGRRELRLATPSDVSVSPTAVMAT</sequence>
<feature type="transmembrane region" description="Helical" evidence="1">
    <location>
        <begin position="21"/>
        <end position="41"/>
    </location>
</feature>
<dbReference type="EMBL" id="FTLW01000005">
    <property type="protein sequence ID" value="SIR03255.1"/>
    <property type="molecule type" value="Genomic_DNA"/>
</dbReference>
<name>A0A1N6XLK5_9GAMM</name>
<proteinExistence type="predicted"/>
<reference evidence="3" key="1">
    <citation type="submission" date="2017-01" db="EMBL/GenBank/DDBJ databases">
        <authorList>
            <person name="Varghese N."/>
            <person name="Submissions S."/>
        </authorList>
    </citation>
    <scope>NUCLEOTIDE SEQUENCE [LARGE SCALE GENOMIC DNA]</scope>
    <source>
        <strain evidence="3">UM1</strain>
    </source>
</reference>
<dbReference type="STRING" id="1604334.SAMN05421546_2274"/>
<dbReference type="OrthoDB" id="6054402at2"/>
<dbReference type="RefSeq" id="WP_076588261.1">
    <property type="nucleotide sequence ID" value="NZ_FTLW01000005.1"/>
</dbReference>
<keyword evidence="1" id="KW-1133">Transmembrane helix</keyword>
<dbReference type="Proteomes" id="UP000241788">
    <property type="component" value="Unassembled WGS sequence"/>
</dbReference>